<dbReference type="GeneID" id="20213548"/>
<evidence type="ECO:0000256" key="5">
    <source>
        <dbReference type="ARBA" id="ARBA00022842"/>
    </source>
</evidence>
<keyword evidence="6" id="KW-0464">Manganese</keyword>
<evidence type="ECO:0000256" key="1">
    <source>
        <dbReference type="ARBA" id="ARBA00001936"/>
    </source>
</evidence>
<proteinExistence type="predicted"/>
<reference evidence="10" key="1">
    <citation type="submission" date="2012-12" db="EMBL/GenBank/DDBJ databases">
        <authorList>
            <person name="Hellsten U."/>
            <person name="Grimwood J."/>
            <person name="Chapman J.A."/>
            <person name="Shapiro H."/>
            <person name="Aerts A."/>
            <person name="Otillar R.P."/>
            <person name="Terry A.Y."/>
            <person name="Boore J.L."/>
            <person name="Simakov O."/>
            <person name="Marletaz F."/>
            <person name="Cho S.-J."/>
            <person name="Edsinger-Gonzales E."/>
            <person name="Havlak P."/>
            <person name="Kuo D.-H."/>
            <person name="Larsson T."/>
            <person name="Lv J."/>
            <person name="Arendt D."/>
            <person name="Savage R."/>
            <person name="Osoegawa K."/>
            <person name="de Jong P."/>
            <person name="Lindberg D.R."/>
            <person name="Seaver E.C."/>
            <person name="Weisblat D.A."/>
            <person name="Putnam N.H."/>
            <person name="Grigoriev I.V."/>
            <person name="Rokhsar D.S."/>
        </authorList>
    </citation>
    <scope>NUCLEOTIDE SEQUENCE</scope>
</reference>
<dbReference type="InterPro" id="IPR045121">
    <property type="entry name" value="CoAse"/>
</dbReference>
<dbReference type="InterPro" id="IPR000086">
    <property type="entry name" value="NUDIX_hydrolase_dom"/>
</dbReference>
<dbReference type="EMBL" id="AMQM01000101">
    <property type="status" value="NOT_ANNOTATED_CDS"/>
    <property type="molecule type" value="Genomic_DNA"/>
</dbReference>
<evidence type="ECO:0000313" key="8">
    <source>
        <dbReference type="EMBL" id="ESO12218.1"/>
    </source>
</evidence>
<evidence type="ECO:0000256" key="3">
    <source>
        <dbReference type="ARBA" id="ARBA00022723"/>
    </source>
</evidence>
<dbReference type="CDD" id="cd03426">
    <property type="entry name" value="NUDIX_CoAse_Nudt7"/>
    <property type="match status" value="1"/>
</dbReference>
<dbReference type="KEGG" id="hro:HELRODRAFT_63763"/>
<dbReference type="PANTHER" id="PTHR12992:SF11">
    <property type="entry name" value="MITOCHONDRIAL COENZYME A DIPHOSPHATASE NUDT8"/>
    <property type="match status" value="1"/>
</dbReference>
<dbReference type="PROSITE" id="PS51462">
    <property type="entry name" value="NUDIX"/>
    <property type="match status" value="1"/>
</dbReference>
<dbReference type="PANTHER" id="PTHR12992">
    <property type="entry name" value="NUDIX HYDROLASE"/>
    <property type="match status" value="1"/>
</dbReference>
<dbReference type="RefSeq" id="XP_009008938.1">
    <property type="nucleotide sequence ID" value="XM_009010690.1"/>
</dbReference>
<comment type="cofactor">
    <cofactor evidence="2">
        <name>Mg(2+)</name>
        <dbReference type="ChEBI" id="CHEBI:18420"/>
    </cofactor>
</comment>
<reference evidence="8 10" key="2">
    <citation type="journal article" date="2013" name="Nature">
        <title>Insights into bilaterian evolution from three spiralian genomes.</title>
        <authorList>
            <person name="Simakov O."/>
            <person name="Marletaz F."/>
            <person name="Cho S.J."/>
            <person name="Edsinger-Gonzales E."/>
            <person name="Havlak P."/>
            <person name="Hellsten U."/>
            <person name="Kuo D.H."/>
            <person name="Larsson T."/>
            <person name="Lv J."/>
            <person name="Arendt D."/>
            <person name="Savage R."/>
            <person name="Osoegawa K."/>
            <person name="de Jong P."/>
            <person name="Grimwood J."/>
            <person name="Chapman J.A."/>
            <person name="Shapiro H."/>
            <person name="Aerts A."/>
            <person name="Otillar R.P."/>
            <person name="Terry A.Y."/>
            <person name="Boore J.L."/>
            <person name="Grigoriev I.V."/>
            <person name="Lindberg D.R."/>
            <person name="Seaver E.C."/>
            <person name="Weisblat D.A."/>
            <person name="Putnam N.H."/>
            <person name="Rokhsar D.S."/>
        </authorList>
    </citation>
    <scope>NUCLEOTIDE SEQUENCE</scope>
</reference>
<evidence type="ECO:0000256" key="2">
    <source>
        <dbReference type="ARBA" id="ARBA00001946"/>
    </source>
</evidence>
<dbReference type="STRING" id="6412.T1FXK0"/>
<dbReference type="CTD" id="20213548"/>
<keyword evidence="5" id="KW-0460">Magnesium</keyword>
<dbReference type="GO" id="GO:0010945">
    <property type="term" value="F:coenzyme A diphosphatase activity"/>
    <property type="evidence" value="ECO:0007669"/>
    <property type="project" value="InterPro"/>
</dbReference>
<dbReference type="Proteomes" id="UP000015101">
    <property type="component" value="Unassembled WGS sequence"/>
</dbReference>
<organism evidence="9 10">
    <name type="scientific">Helobdella robusta</name>
    <name type="common">Californian leech</name>
    <dbReference type="NCBI Taxonomy" id="6412"/>
    <lineage>
        <taxon>Eukaryota</taxon>
        <taxon>Metazoa</taxon>
        <taxon>Spiralia</taxon>
        <taxon>Lophotrochozoa</taxon>
        <taxon>Annelida</taxon>
        <taxon>Clitellata</taxon>
        <taxon>Hirudinea</taxon>
        <taxon>Rhynchobdellida</taxon>
        <taxon>Glossiphoniidae</taxon>
        <taxon>Helobdella</taxon>
    </lineage>
</organism>
<dbReference type="InParanoid" id="T1FXK0"/>
<gene>
    <name evidence="9" type="primary">20213548</name>
    <name evidence="8" type="ORF">HELRODRAFT_63763</name>
</gene>
<accession>T1FXK0</accession>
<dbReference type="EnsemblMetazoa" id="HelroT63763">
    <property type="protein sequence ID" value="HelroP63763"/>
    <property type="gene ID" value="HelroG63763"/>
</dbReference>
<evidence type="ECO:0000256" key="4">
    <source>
        <dbReference type="ARBA" id="ARBA00022801"/>
    </source>
</evidence>
<dbReference type="HOGENOM" id="CLU_040940_4_0_1"/>
<keyword evidence="4" id="KW-0378">Hydrolase</keyword>
<name>T1FXK0_HELRO</name>
<dbReference type="GO" id="GO:0046872">
    <property type="term" value="F:metal ion binding"/>
    <property type="evidence" value="ECO:0007669"/>
    <property type="project" value="UniProtKB-KW"/>
</dbReference>
<evidence type="ECO:0000313" key="10">
    <source>
        <dbReference type="Proteomes" id="UP000015101"/>
    </source>
</evidence>
<protein>
    <recommendedName>
        <fullName evidence="7">Nudix hydrolase domain-containing protein</fullName>
    </recommendedName>
</protein>
<evidence type="ECO:0000256" key="6">
    <source>
        <dbReference type="ARBA" id="ARBA00023211"/>
    </source>
</evidence>
<dbReference type="Pfam" id="PF00293">
    <property type="entry name" value="NUDIX"/>
    <property type="match status" value="1"/>
</dbReference>
<dbReference type="InterPro" id="IPR015797">
    <property type="entry name" value="NUDIX_hydrolase-like_dom_sf"/>
</dbReference>
<dbReference type="EMBL" id="KB095811">
    <property type="protein sequence ID" value="ESO12218.1"/>
    <property type="molecule type" value="Genomic_DNA"/>
</dbReference>
<dbReference type="eggNOG" id="KOG3069">
    <property type="taxonomic scope" value="Eukaryota"/>
</dbReference>
<dbReference type="AlphaFoldDB" id="T1FXK0"/>
<dbReference type="OMA" id="YYIWGAT"/>
<dbReference type="SUPFAM" id="SSF55811">
    <property type="entry name" value="Nudix"/>
    <property type="match status" value="1"/>
</dbReference>
<evidence type="ECO:0000313" key="9">
    <source>
        <dbReference type="EnsemblMetazoa" id="HelroP63763"/>
    </source>
</evidence>
<reference evidence="9" key="3">
    <citation type="submission" date="2015-06" db="UniProtKB">
        <authorList>
            <consortium name="EnsemblMetazoa"/>
        </authorList>
    </citation>
    <scope>IDENTIFICATION</scope>
</reference>
<dbReference type="Gene3D" id="3.90.79.10">
    <property type="entry name" value="Nucleoside Triphosphate Pyrophosphohydrolase"/>
    <property type="match status" value="1"/>
</dbReference>
<evidence type="ECO:0000259" key="7">
    <source>
        <dbReference type="PROSITE" id="PS51462"/>
    </source>
</evidence>
<dbReference type="FunCoup" id="T1FXK0">
    <property type="interactions" value="158"/>
</dbReference>
<sequence>KKAAVLVPFCNVNRVPSVLFTVRSLNLSNHSGQVSFPGGMYDETDLTIFETALRESEEEIGLDRNRIHILGELAPMPSRNFETLVTPVIAFCSDIEIESLKINYTEVLEVFSCSLESLMLKTNWAYTTFNTNSVIYKLPVCLNQKHKIWGLTALVLHQTLHISFPQHFPFNFRLLKYY</sequence>
<feature type="domain" description="Nudix hydrolase" evidence="7">
    <location>
        <begin position="1"/>
        <end position="139"/>
    </location>
</feature>
<keyword evidence="10" id="KW-1185">Reference proteome</keyword>
<comment type="cofactor">
    <cofactor evidence="1">
        <name>Mn(2+)</name>
        <dbReference type="ChEBI" id="CHEBI:29035"/>
    </cofactor>
</comment>
<dbReference type="OrthoDB" id="10262892at2759"/>
<keyword evidence="3" id="KW-0479">Metal-binding</keyword>